<dbReference type="PROSITE" id="PS51318">
    <property type="entry name" value="TAT"/>
    <property type="match status" value="1"/>
</dbReference>
<protein>
    <submittedName>
        <fullName evidence="2">Extracellular solute-binding protein</fullName>
    </submittedName>
</protein>
<gene>
    <name evidence="2" type="ORF">GCU69_17875</name>
</gene>
<proteinExistence type="predicted"/>
<evidence type="ECO:0000313" key="3">
    <source>
        <dbReference type="Proteomes" id="UP000621266"/>
    </source>
</evidence>
<reference evidence="2 3" key="1">
    <citation type="submission" date="2019-10" db="EMBL/GenBank/DDBJ databases">
        <title>Streptomyces tenebrisbrunneis sp.nov., an endogenous actinomycete isolated from of Lycium ruthenicum.</title>
        <authorList>
            <person name="Ma L."/>
        </authorList>
    </citation>
    <scope>NUCLEOTIDE SEQUENCE [LARGE SCALE GENOMIC DNA]</scope>
    <source>
        <strain evidence="2 3">TRM 66187</strain>
    </source>
</reference>
<dbReference type="InterPro" id="IPR006311">
    <property type="entry name" value="TAT_signal"/>
</dbReference>
<feature type="region of interest" description="Disordered" evidence="1">
    <location>
        <begin position="1"/>
        <end position="25"/>
    </location>
</feature>
<dbReference type="RefSeq" id="WP_156206587.1">
    <property type="nucleotide sequence ID" value="NZ_WHPN01000301.1"/>
</dbReference>
<name>A0ABQ7FKC2_9ACTN</name>
<dbReference type="Pfam" id="PF01547">
    <property type="entry name" value="SBP_bac_1"/>
    <property type="match status" value="1"/>
</dbReference>
<dbReference type="SUPFAM" id="SSF53850">
    <property type="entry name" value="Periplasmic binding protein-like II"/>
    <property type="match status" value="1"/>
</dbReference>
<keyword evidence="3" id="KW-1185">Reference proteome</keyword>
<comment type="caution">
    <text evidence="2">The sequence shown here is derived from an EMBL/GenBank/DDBJ whole genome shotgun (WGS) entry which is preliminary data.</text>
</comment>
<dbReference type="Proteomes" id="UP000621266">
    <property type="component" value="Unassembled WGS sequence"/>
</dbReference>
<dbReference type="PANTHER" id="PTHR43649:SF14">
    <property type="entry name" value="BLR3389 PROTEIN"/>
    <property type="match status" value="1"/>
</dbReference>
<sequence length="459" mass="49141">MAASPNPARTVPPPDLPGAGPGRPRRRTLLKGSLAGAGAALAAGALSGCGSAAAADDPDTVRMWSLFSGSDGALLTDMVKEVRRDMPGIGWEHTVLEWGPPYYTKLSMAAAGGRAPDLAIAHLSRLPGYAPTGLLDPWDLSLLAEFGVERSDFAEPVWRKTLTDGTAYAIPLDTHPFVTFFHPDAASKAGLLTADGALDLDAFGSPERFLEASRELARATGRSGVAFGYVLDYAQSWRLFYGLYRQTGGVFRLPPGGPAEIDTDRMTHVVEFMTRLLDGRANPARLDYVSALASFNNRQTGMILSGEWELPAFRAADPEVGGAPFPNVFGEAAVYADSHSFVLPRQKDPSEEKRRNVHRFVAGMLKAGQLWAQAGHIPAYGPVTRTAAYRGLTPQSDYAAAQEQAVFDPPAWFTGAGSDFQTRMGQSLQTALVDGTAPDRVARDMVRKVNTLLAKPDPA</sequence>
<accession>A0ABQ7FKC2</accession>
<evidence type="ECO:0000256" key="1">
    <source>
        <dbReference type="SAM" id="MobiDB-lite"/>
    </source>
</evidence>
<dbReference type="InterPro" id="IPR050490">
    <property type="entry name" value="Bact_solute-bd_prot1"/>
</dbReference>
<organism evidence="2 3">
    <name type="scientific">Streptomyces lycii</name>
    <dbReference type="NCBI Taxonomy" id="2654337"/>
    <lineage>
        <taxon>Bacteria</taxon>
        <taxon>Bacillati</taxon>
        <taxon>Actinomycetota</taxon>
        <taxon>Actinomycetes</taxon>
        <taxon>Kitasatosporales</taxon>
        <taxon>Streptomycetaceae</taxon>
        <taxon>Streptomyces</taxon>
    </lineage>
</organism>
<evidence type="ECO:0000313" key="2">
    <source>
        <dbReference type="EMBL" id="KAF4407678.1"/>
    </source>
</evidence>
<dbReference type="PANTHER" id="PTHR43649">
    <property type="entry name" value="ARABINOSE-BINDING PROTEIN-RELATED"/>
    <property type="match status" value="1"/>
</dbReference>
<dbReference type="Gene3D" id="3.40.190.10">
    <property type="entry name" value="Periplasmic binding protein-like II"/>
    <property type="match status" value="1"/>
</dbReference>
<dbReference type="InterPro" id="IPR006059">
    <property type="entry name" value="SBP"/>
</dbReference>
<dbReference type="EMBL" id="WHPN01000301">
    <property type="protein sequence ID" value="KAF4407678.1"/>
    <property type="molecule type" value="Genomic_DNA"/>
</dbReference>